<organism evidence="3 4">
    <name type="scientific">Meiothermus hypogaeus NBRC 106114</name>
    <dbReference type="NCBI Taxonomy" id="1227553"/>
    <lineage>
        <taxon>Bacteria</taxon>
        <taxon>Thermotogati</taxon>
        <taxon>Deinococcota</taxon>
        <taxon>Deinococci</taxon>
        <taxon>Thermales</taxon>
        <taxon>Thermaceae</taxon>
        <taxon>Meiothermus</taxon>
    </lineage>
</organism>
<name>A0A511R6R5_9DEIN</name>
<evidence type="ECO:0000256" key="1">
    <source>
        <dbReference type="ARBA" id="ARBA00022679"/>
    </source>
</evidence>
<dbReference type="PANTHER" id="PTHR43861">
    <property type="entry name" value="TRANS-ACONITATE 2-METHYLTRANSFERASE-RELATED"/>
    <property type="match status" value="1"/>
</dbReference>
<dbReference type="Gene3D" id="3.40.50.150">
    <property type="entry name" value="Vaccinia Virus protein VP39"/>
    <property type="match status" value="1"/>
</dbReference>
<evidence type="ECO:0000259" key="2">
    <source>
        <dbReference type="Pfam" id="PF13649"/>
    </source>
</evidence>
<dbReference type="RefSeq" id="WP_119342509.1">
    <property type="nucleotide sequence ID" value="NZ_BJXL01000221.1"/>
</dbReference>
<dbReference type="InterPro" id="IPR041698">
    <property type="entry name" value="Methyltransf_25"/>
</dbReference>
<protein>
    <submittedName>
        <fullName evidence="3">Antibiotic biosynthesis protein</fullName>
    </submittedName>
</protein>
<dbReference type="InterPro" id="IPR029063">
    <property type="entry name" value="SAM-dependent_MTases_sf"/>
</dbReference>
<dbReference type="CDD" id="cd02440">
    <property type="entry name" value="AdoMet_MTases"/>
    <property type="match status" value="1"/>
</dbReference>
<dbReference type="Gene3D" id="2.20.130.10">
    <property type="entry name" value="CAC2371-like domains"/>
    <property type="match status" value="1"/>
</dbReference>
<evidence type="ECO:0000313" key="4">
    <source>
        <dbReference type="Proteomes" id="UP000321197"/>
    </source>
</evidence>
<feature type="domain" description="Methyltransferase" evidence="2">
    <location>
        <begin position="39"/>
        <end position="132"/>
    </location>
</feature>
<dbReference type="GO" id="GO:0016740">
    <property type="term" value="F:transferase activity"/>
    <property type="evidence" value="ECO:0007669"/>
    <property type="project" value="UniProtKB-KW"/>
</dbReference>
<dbReference type="Proteomes" id="UP000321197">
    <property type="component" value="Unassembled WGS sequence"/>
</dbReference>
<reference evidence="3 4" key="1">
    <citation type="submission" date="2019-07" db="EMBL/GenBank/DDBJ databases">
        <title>Whole genome shotgun sequence of Meiothermus hypogaeus NBRC 106114.</title>
        <authorList>
            <person name="Hosoyama A."/>
            <person name="Uohara A."/>
            <person name="Ohji S."/>
            <person name="Ichikawa N."/>
        </authorList>
    </citation>
    <scope>NUCLEOTIDE SEQUENCE [LARGE SCALE GENOMIC DNA]</scope>
    <source>
        <strain evidence="3 4">NBRC 106114</strain>
    </source>
</reference>
<comment type="caution">
    <text evidence="3">The sequence shown here is derived from an EMBL/GenBank/DDBJ whole genome shotgun (WGS) entry which is preliminary data.</text>
</comment>
<gene>
    <name evidence="3" type="ORF">MHY01S_34750</name>
</gene>
<dbReference type="OrthoDB" id="9804312at2"/>
<dbReference type="Pfam" id="PF13649">
    <property type="entry name" value="Methyltransf_25"/>
    <property type="match status" value="1"/>
</dbReference>
<dbReference type="EMBL" id="BJXL01000221">
    <property type="protein sequence ID" value="GEM85309.1"/>
    <property type="molecule type" value="Genomic_DNA"/>
</dbReference>
<evidence type="ECO:0000313" key="3">
    <source>
        <dbReference type="EMBL" id="GEM85309.1"/>
    </source>
</evidence>
<proteinExistence type="predicted"/>
<dbReference type="SUPFAM" id="SSF53335">
    <property type="entry name" value="S-adenosyl-L-methionine-dependent methyltransferases"/>
    <property type="match status" value="1"/>
</dbReference>
<keyword evidence="1" id="KW-0808">Transferase</keyword>
<dbReference type="AlphaFoldDB" id="A0A511R6R5"/>
<accession>A0A511R6R5</accession>
<sequence length="243" mass="28127">MIFRVDYSPLAAFYHLQYQHYTDDLEFYTRLARDYGGPVLELGAGTGRVARALARQGVEVWALEPAQQMRKLGARHTQGLGVKWLAGDMRQLKLKRQFPLIIAPFNALMHLYTLDEQDATLEGVQAHLEAGGRFAFDVYNPAHIGLQGVLQHEGSYGQTEVFLHQEHHPTAQALLTHYLVDTLTPTGNLKRQRHTLTQRYYTRYELERWLRAFAFEYRLFGGFHKEPLTPESAVFVFEAWHRR</sequence>